<keyword evidence="2" id="KW-0808">Transferase</keyword>
<dbReference type="GO" id="GO:0016301">
    <property type="term" value="F:kinase activity"/>
    <property type="evidence" value="ECO:0007669"/>
    <property type="project" value="UniProtKB-KW"/>
</dbReference>
<dbReference type="Gene3D" id="3.30.565.10">
    <property type="entry name" value="Histidine kinase-like ATPase, C-terminal domain"/>
    <property type="match status" value="1"/>
</dbReference>
<evidence type="ECO:0000313" key="2">
    <source>
        <dbReference type="EMBL" id="SDG23448.1"/>
    </source>
</evidence>
<sequence>MKQWIDVQDQSAIAVVRRFAQRLATRHGWPKLRVDELAIVATEATTNILRYAGKGRVLINAMPEPEGEQIVMVFTDRGPGISDLDNMIQDGVSSGDSAGLGLGAIQRLSNSFDIFSGPETGTTIVCSFTKGDAAPGYGIDAIGLRVCHPNERVCGDHFLLRQTPKATDVLICDGLGHGPEADAAGQEVREAVLHSRASNSEPGAVMGEVTEQLVGKRGAVAALVHIAQPEMTLRYAALGNIATLRVRGDEIKRLPVRDGRIGARTTRGYEESFDLEPGDLMILHSDGLRTLRDNFLPQGLLHKSPLLIAGYLLDRAFRGRDDASIVVLRLARETLR</sequence>
<accession>A0A1G7SKC8</accession>
<keyword evidence="3" id="KW-1185">Reference proteome</keyword>
<dbReference type="STRING" id="218672.SAMN04489759_105218"/>
<dbReference type="RefSeq" id="WP_093742343.1">
    <property type="nucleotide sequence ID" value="NZ_FNBP01000005.1"/>
</dbReference>
<dbReference type="Proteomes" id="UP000199399">
    <property type="component" value="Unassembled WGS sequence"/>
</dbReference>
<organism evidence="2 3">
    <name type="scientific">Sulfitobacter delicatus</name>
    <dbReference type="NCBI Taxonomy" id="218672"/>
    <lineage>
        <taxon>Bacteria</taxon>
        <taxon>Pseudomonadati</taxon>
        <taxon>Pseudomonadota</taxon>
        <taxon>Alphaproteobacteria</taxon>
        <taxon>Rhodobacterales</taxon>
        <taxon>Roseobacteraceae</taxon>
        <taxon>Sulfitobacter</taxon>
    </lineage>
</organism>
<dbReference type="SMART" id="SM00331">
    <property type="entry name" value="PP2C_SIG"/>
    <property type="match status" value="1"/>
</dbReference>
<dbReference type="Gene3D" id="3.60.40.10">
    <property type="entry name" value="PPM-type phosphatase domain"/>
    <property type="match status" value="1"/>
</dbReference>
<dbReference type="EMBL" id="FNBP01000005">
    <property type="protein sequence ID" value="SDG23448.1"/>
    <property type="molecule type" value="Genomic_DNA"/>
</dbReference>
<dbReference type="PANTHER" id="PTHR35801">
    <property type="entry name" value="PHOSPHOSERINE PHOSPHATASE RSBX"/>
    <property type="match status" value="1"/>
</dbReference>
<dbReference type="SUPFAM" id="SSF55874">
    <property type="entry name" value="ATPase domain of HSP90 chaperone/DNA topoisomerase II/histidine kinase"/>
    <property type="match status" value="1"/>
</dbReference>
<reference evidence="3" key="1">
    <citation type="submission" date="2016-10" db="EMBL/GenBank/DDBJ databases">
        <authorList>
            <person name="Varghese N."/>
            <person name="Submissions S."/>
        </authorList>
    </citation>
    <scope>NUCLEOTIDE SEQUENCE [LARGE SCALE GENOMIC DNA]</scope>
    <source>
        <strain evidence="3">DSM 16477</strain>
    </source>
</reference>
<dbReference type="InterPro" id="IPR003594">
    <property type="entry name" value="HATPase_dom"/>
</dbReference>
<gene>
    <name evidence="2" type="ORF">SAMN04489759_105218</name>
</gene>
<dbReference type="InterPro" id="IPR036890">
    <property type="entry name" value="HATPase_C_sf"/>
</dbReference>
<proteinExistence type="predicted"/>
<dbReference type="SUPFAM" id="SSF81606">
    <property type="entry name" value="PP2C-like"/>
    <property type="match status" value="1"/>
</dbReference>
<evidence type="ECO:0000259" key="1">
    <source>
        <dbReference type="SMART" id="SM00331"/>
    </source>
</evidence>
<protein>
    <submittedName>
        <fullName evidence="2">Anti-sigma regulatory factor (Ser/Thr protein kinase)</fullName>
    </submittedName>
</protein>
<keyword evidence="2" id="KW-0418">Kinase</keyword>
<dbReference type="OrthoDB" id="479131at2"/>
<feature type="domain" description="PPM-type phosphatase" evidence="1">
    <location>
        <begin position="140"/>
        <end position="330"/>
    </location>
</feature>
<evidence type="ECO:0000313" key="3">
    <source>
        <dbReference type="Proteomes" id="UP000199399"/>
    </source>
</evidence>
<dbReference type="Pfam" id="PF13581">
    <property type="entry name" value="HATPase_c_2"/>
    <property type="match status" value="1"/>
</dbReference>
<name>A0A1G7SKC8_9RHOB</name>
<dbReference type="InterPro" id="IPR036457">
    <property type="entry name" value="PPM-type-like_dom_sf"/>
</dbReference>
<dbReference type="Pfam" id="PF07228">
    <property type="entry name" value="SpoIIE"/>
    <property type="match status" value="1"/>
</dbReference>
<dbReference type="InterPro" id="IPR001932">
    <property type="entry name" value="PPM-type_phosphatase-like_dom"/>
</dbReference>
<dbReference type="InterPro" id="IPR039248">
    <property type="entry name" value="Ptase_RsbX"/>
</dbReference>
<dbReference type="PANTHER" id="PTHR35801:SF1">
    <property type="entry name" value="PHOSPHOSERINE PHOSPHATASE RSBX"/>
    <property type="match status" value="1"/>
</dbReference>
<dbReference type="AlphaFoldDB" id="A0A1G7SKC8"/>